<dbReference type="InterPro" id="IPR045864">
    <property type="entry name" value="aa-tRNA-synth_II/BPL/LPL"/>
</dbReference>
<evidence type="ECO:0000256" key="1">
    <source>
        <dbReference type="ARBA" id="ARBA00004821"/>
    </source>
</evidence>
<comment type="pathway">
    <text evidence="1 5">Protein modification; protein lipoylation via endogenous pathway; protein N(6)-(lipoyl)lysine from octanoyl-[acyl-carrier-protein]: step 1/2.</text>
</comment>
<proteinExistence type="inferred from homology"/>
<evidence type="ECO:0000256" key="7">
    <source>
        <dbReference type="PIRSR" id="PIRSR016262-3"/>
    </source>
</evidence>
<dbReference type="EC" id="2.3.1.181" evidence="5"/>
<keyword evidence="4 5" id="KW-0012">Acyltransferase</keyword>
<dbReference type="GO" id="GO:0009249">
    <property type="term" value="P:protein lipoylation"/>
    <property type="evidence" value="ECO:0007669"/>
    <property type="project" value="InterPro"/>
</dbReference>
<dbReference type="PANTHER" id="PTHR10993:SF7">
    <property type="entry name" value="LIPOYLTRANSFERASE 2, MITOCHONDRIAL-RELATED"/>
    <property type="match status" value="1"/>
</dbReference>
<evidence type="ECO:0000256" key="6">
    <source>
        <dbReference type="PIRSR" id="PIRSR016262-1"/>
    </source>
</evidence>
<dbReference type="PROSITE" id="PS51733">
    <property type="entry name" value="BPL_LPL_CATALYTIC"/>
    <property type="match status" value="1"/>
</dbReference>
<dbReference type="GO" id="GO:0033819">
    <property type="term" value="F:lipoyl(octanoyl) transferase activity"/>
    <property type="evidence" value="ECO:0007669"/>
    <property type="project" value="UniProtKB-EC"/>
</dbReference>
<evidence type="ECO:0000256" key="8">
    <source>
        <dbReference type="SAM" id="MobiDB-lite"/>
    </source>
</evidence>
<dbReference type="AlphaFoldDB" id="L8FQ92"/>
<dbReference type="SUPFAM" id="SSF55681">
    <property type="entry name" value="Class II aaRS and biotin synthetases"/>
    <property type="match status" value="1"/>
</dbReference>
<organism evidence="10 11">
    <name type="scientific">Pseudogymnoascus destructans (strain ATCC MYA-4855 / 20631-21)</name>
    <name type="common">Bat white-nose syndrome fungus</name>
    <name type="synonym">Geomyces destructans</name>
    <dbReference type="NCBI Taxonomy" id="658429"/>
    <lineage>
        <taxon>Eukaryota</taxon>
        <taxon>Fungi</taxon>
        <taxon>Dikarya</taxon>
        <taxon>Ascomycota</taxon>
        <taxon>Pezizomycotina</taxon>
        <taxon>Leotiomycetes</taxon>
        <taxon>Thelebolales</taxon>
        <taxon>Thelebolaceae</taxon>
        <taxon>Pseudogymnoascus</taxon>
    </lineage>
</organism>
<feature type="active site" description="Acyl-thioester intermediate" evidence="6">
    <location>
        <position position="193"/>
    </location>
</feature>
<dbReference type="HOGENOM" id="CLU_035168_0_0_1"/>
<evidence type="ECO:0000256" key="2">
    <source>
        <dbReference type="ARBA" id="ARBA00007907"/>
    </source>
</evidence>
<feature type="region of interest" description="Disordered" evidence="8">
    <location>
        <begin position="37"/>
        <end position="86"/>
    </location>
</feature>
<comment type="catalytic activity">
    <reaction evidence="5">
        <text>octanoyl-[ACP] + L-lysyl-[protein] = N(6)-octanoyl-L-lysyl-[protein] + holo-[ACP] + H(+)</text>
        <dbReference type="Rhea" id="RHEA:17665"/>
        <dbReference type="Rhea" id="RHEA-COMP:9636"/>
        <dbReference type="Rhea" id="RHEA-COMP:9685"/>
        <dbReference type="Rhea" id="RHEA-COMP:9752"/>
        <dbReference type="Rhea" id="RHEA-COMP:9928"/>
        <dbReference type="ChEBI" id="CHEBI:15378"/>
        <dbReference type="ChEBI" id="CHEBI:29969"/>
        <dbReference type="ChEBI" id="CHEBI:64479"/>
        <dbReference type="ChEBI" id="CHEBI:78463"/>
        <dbReference type="ChEBI" id="CHEBI:78809"/>
        <dbReference type="EC" id="2.3.1.181"/>
    </reaction>
</comment>
<feature type="domain" description="BPL/LPL catalytic" evidence="9">
    <location>
        <begin position="43"/>
        <end position="232"/>
    </location>
</feature>
<dbReference type="InterPro" id="IPR004143">
    <property type="entry name" value="BPL_LPL_catalytic"/>
</dbReference>
<dbReference type="InParanoid" id="L8FQ92"/>
<protein>
    <recommendedName>
        <fullName evidence="5">Octanoyltransferase</fullName>
        <ecNumber evidence="5">2.3.1.181</ecNumber>
    </recommendedName>
</protein>
<dbReference type="OrthoDB" id="19908at2759"/>
<dbReference type="PANTHER" id="PTHR10993">
    <property type="entry name" value="OCTANOYLTRANSFERASE"/>
    <property type="match status" value="1"/>
</dbReference>
<evidence type="ECO:0000313" key="11">
    <source>
        <dbReference type="Proteomes" id="UP000011064"/>
    </source>
</evidence>
<dbReference type="UniPathway" id="UPA00538">
    <property type="reaction ID" value="UER00592"/>
</dbReference>
<evidence type="ECO:0000256" key="3">
    <source>
        <dbReference type="ARBA" id="ARBA00022679"/>
    </source>
</evidence>
<evidence type="ECO:0000259" key="9">
    <source>
        <dbReference type="PROSITE" id="PS51733"/>
    </source>
</evidence>
<evidence type="ECO:0000256" key="4">
    <source>
        <dbReference type="ARBA" id="ARBA00023315"/>
    </source>
</evidence>
<dbReference type="Gene3D" id="3.30.930.10">
    <property type="entry name" value="Bira Bifunctional Protein, Domain 2"/>
    <property type="match status" value="1"/>
</dbReference>
<dbReference type="PIRSF" id="PIRSF016262">
    <property type="entry name" value="LPLase"/>
    <property type="match status" value="1"/>
</dbReference>
<accession>L8FQ92</accession>
<feature type="compositionally biased region" description="Pro residues" evidence="8">
    <location>
        <begin position="42"/>
        <end position="58"/>
    </location>
</feature>
<dbReference type="STRING" id="658429.L8FQ92"/>
<dbReference type="Proteomes" id="UP000011064">
    <property type="component" value="Unassembled WGS sequence"/>
</dbReference>
<comment type="similarity">
    <text evidence="2 5">Belongs to the LipB family.</text>
</comment>
<reference evidence="11" key="1">
    <citation type="submission" date="2010-09" db="EMBL/GenBank/DDBJ databases">
        <title>The genome sequence of Geomyces destructans 20631-21.</title>
        <authorList>
            <consortium name="The Broad Institute Genome Sequencing Platform"/>
            <person name="Cuomo C.A."/>
            <person name="Blehert D.S."/>
            <person name="Lorch J.M."/>
            <person name="Young S.K."/>
            <person name="Zeng Q."/>
            <person name="Gargeya S."/>
            <person name="Fitzgerald M."/>
            <person name="Haas B."/>
            <person name="Abouelleil A."/>
            <person name="Alvarado L."/>
            <person name="Arachchi H.M."/>
            <person name="Berlin A."/>
            <person name="Brown A."/>
            <person name="Chapman S.B."/>
            <person name="Chen Z."/>
            <person name="Dunbar C."/>
            <person name="Freedman E."/>
            <person name="Gearin G."/>
            <person name="Gellesch M."/>
            <person name="Goldberg J."/>
            <person name="Griggs A."/>
            <person name="Gujja S."/>
            <person name="Heiman D."/>
            <person name="Howarth C."/>
            <person name="Larson L."/>
            <person name="Lui A."/>
            <person name="MacDonald P.J.P."/>
            <person name="Montmayeur A."/>
            <person name="Murphy C."/>
            <person name="Neiman D."/>
            <person name="Pearson M."/>
            <person name="Priest M."/>
            <person name="Roberts A."/>
            <person name="Saif S."/>
            <person name="Shea T."/>
            <person name="Shenoy N."/>
            <person name="Sisk P."/>
            <person name="Stolte C."/>
            <person name="Sykes S."/>
            <person name="Wortman J."/>
            <person name="Nusbaum C."/>
            <person name="Birren B."/>
        </authorList>
    </citation>
    <scope>NUCLEOTIDE SEQUENCE [LARGE SCALE GENOMIC DNA]</scope>
    <source>
        <strain evidence="11">ATCC MYA-4855 / 20631-21</strain>
    </source>
</reference>
<dbReference type="Pfam" id="PF21948">
    <property type="entry name" value="LplA-B_cat"/>
    <property type="match status" value="1"/>
</dbReference>
<keyword evidence="11" id="KW-1185">Reference proteome</keyword>
<evidence type="ECO:0000256" key="5">
    <source>
        <dbReference type="PIRNR" id="PIRNR016262"/>
    </source>
</evidence>
<sequence length="259" mass="27950">MPGHLQHLQHLHLSGLTPYPTAQSLQRHLVRAFLTHKHTPSTPLPPPTLLTFTPPPSTPLGAASCPSLPPQPGFQPPRASRQKHPMGRRLHPSFEGGIDYIPWAGTTGYLPDDIVESPAEFWEADKSALLCGFRTADPGVWVNPRHNRSVAGQEGGEKKIAALGVHLRRNVTSYGVGFNVSTDLRWFDRIVACGIEGKGVTSLAEEGVMEKTLGEVAGVWVEEFGEEVGAGVRAVEVGEVLEQLGVRSLEDLEGNGDAI</sequence>
<keyword evidence="3 5" id="KW-0808">Transferase</keyword>
<name>L8FQ92_PSED2</name>
<evidence type="ECO:0000313" key="10">
    <source>
        <dbReference type="EMBL" id="ELR02704.1"/>
    </source>
</evidence>
<feature type="site" description="Lowers pKa of active site Cys" evidence="7">
    <location>
        <position position="159"/>
    </location>
</feature>
<dbReference type="VEuPathDB" id="FungiDB:GMDG_05653"/>
<dbReference type="EMBL" id="GL573292">
    <property type="protein sequence ID" value="ELR02704.1"/>
    <property type="molecule type" value="Genomic_DNA"/>
</dbReference>
<comment type="function">
    <text evidence="5">Catalyzes the transfer of endogenously produced octanoic acid from octanoyl-acyl-carrier-protein onto the lipoyl domains of lipoate-dependent enzymes. Lipoyl-ACP can also act as a substrate although octanoyl-ACP is likely to be the physiological substrate.</text>
</comment>
<dbReference type="InterPro" id="IPR000544">
    <property type="entry name" value="Octanoyltransferase"/>
</dbReference>
<gene>
    <name evidence="10" type="ORF">GMDG_05653</name>
</gene>